<dbReference type="OrthoDB" id="648161at2759"/>
<organism evidence="1 2">
    <name type="scientific">Zizania palustris</name>
    <name type="common">Northern wild rice</name>
    <dbReference type="NCBI Taxonomy" id="103762"/>
    <lineage>
        <taxon>Eukaryota</taxon>
        <taxon>Viridiplantae</taxon>
        <taxon>Streptophyta</taxon>
        <taxon>Embryophyta</taxon>
        <taxon>Tracheophyta</taxon>
        <taxon>Spermatophyta</taxon>
        <taxon>Magnoliopsida</taxon>
        <taxon>Liliopsida</taxon>
        <taxon>Poales</taxon>
        <taxon>Poaceae</taxon>
        <taxon>BOP clade</taxon>
        <taxon>Oryzoideae</taxon>
        <taxon>Oryzeae</taxon>
        <taxon>Zizaniinae</taxon>
        <taxon>Zizania</taxon>
    </lineage>
</organism>
<accession>A0A8J5UVF9</accession>
<dbReference type="Proteomes" id="UP000729402">
    <property type="component" value="Unassembled WGS sequence"/>
</dbReference>
<gene>
    <name evidence="1" type="ORF">GUJ93_ZPchr0152g29215</name>
</gene>
<protein>
    <submittedName>
        <fullName evidence="1">Uncharacterized protein</fullName>
    </submittedName>
</protein>
<evidence type="ECO:0000313" key="2">
    <source>
        <dbReference type="Proteomes" id="UP000729402"/>
    </source>
</evidence>
<reference evidence="1" key="2">
    <citation type="submission" date="2021-02" db="EMBL/GenBank/DDBJ databases">
        <authorList>
            <person name="Kimball J.A."/>
            <person name="Haas M.W."/>
            <person name="Macchietto M."/>
            <person name="Kono T."/>
            <person name="Duquette J."/>
            <person name="Shao M."/>
        </authorList>
    </citation>
    <scope>NUCLEOTIDE SEQUENCE</scope>
    <source>
        <tissue evidence="1">Fresh leaf tissue</tissue>
    </source>
</reference>
<dbReference type="EMBL" id="JAAALK010000510">
    <property type="protein sequence ID" value="KAG8044627.1"/>
    <property type="molecule type" value="Genomic_DNA"/>
</dbReference>
<dbReference type="AlphaFoldDB" id="A0A8J5UVF9"/>
<sequence length="88" mass="9798">MIKKAARSVVAMSPPSPGVKDHCHILNCNLLDLLVSQDSPLLPANFGSSPKFGQEVFALARNEESSLFARRGPVLWQEPMLWHWRTGD</sequence>
<evidence type="ECO:0000313" key="1">
    <source>
        <dbReference type="EMBL" id="KAG8044627.1"/>
    </source>
</evidence>
<comment type="caution">
    <text evidence="1">The sequence shown here is derived from an EMBL/GenBank/DDBJ whole genome shotgun (WGS) entry which is preliminary data.</text>
</comment>
<proteinExistence type="predicted"/>
<reference evidence="1" key="1">
    <citation type="journal article" date="2021" name="bioRxiv">
        <title>Whole Genome Assembly and Annotation of Northern Wild Rice, Zizania palustris L., Supports a Whole Genome Duplication in the Zizania Genus.</title>
        <authorList>
            <person name="Haas M."/>
            <person name="Kono T."/>
            <person name="Macchietto M."/>
            <person name="Millas R."/>
            <person name="McGilp L."/>
            <person name="Shao M."/>
            <person name="Duquette J."/>
            <person name="Hirsch C.N."/>
            <person name="Kimball J."/>
        </authorList>
    </citation>
    <scope>NUCLEOTIDE SEQUENCE</scope>
    <source>
        <tissue evidence="1">Fresh leaf tissue</tissue>
    </source>
</reference>
<keyword evidence="2" id="KW-1185">Reference proteome</keyword>
<name>A0A8J5UVF9_ZIZPA</name>